<evidence type="ECO:0000313" key="1">
    <source>
        <dbReference type="EMBL" id="TYP75679.1"/>
    </source>
</evidence>
<proteinExistence type="predicted"/>
<name>A0A5S5C932_9BACL</name>
<dbReference type="Proteomes" id="UP000323257">
    <property type="component" value="Unassembled WGS sequence"/>
</dbReference>
<organism evidence="1 2">
    <name type="scientific">Paenibacillus methanolicus</name>
    <dbReference type="NCBI Taxonomy" id="582686"/>
    <lineage>
        <taxon>Bacteria</taxon>
        <taxon>Bacillati</taxon>
        <taxon>Bacillota</taxon>
        <taxon>Bacilli</taxon>
        <taxon>Bacillales</taxon>
        <taxon>Paenibacillaceae</taxon>
        <taxon>Paenibacillus</taxon>
    </lineage>
</organism>
<dbReference type="EMBL" id="VNHS01000004">
    <property type="protein sequence ID" value="TYP75679.1"/>
    <property type="molecule type" value="Genomic_DNA"/>
</dbReference>
<dbReference type="AlphaFoldDB" id="A0A5S5C932"/>
<keyword evidence="2" id="KW-1185">Reference proteome</keyword>
<reference evidence="1 2" key="1">
    <citation type="submission" date="2019-07" db="EMBL/GenBank/DDBJ databases">
        <title>Genomic Encyclopedia of Type Strains, Phase III (KMG-III): the genomes of soil and plant-associated and newly described type strains.</title>
        <authorList>
            <person name="Whitman W."/>
        </authorList>
    </citation>
    <scope>NUCLEOTIDE SEQUENCE [LARGE SCALE GENOMIC DNA]</scope>
    <source>
        <strain evidence="1 2">BL24</strain>
    </source>
</reference>
<protein>
    <submittedName>
        <fullName evidence="1">Uncharacterized protein</fullName>
    </submittedName>
</protein>
<gene>
    <name evidence="1" type="ORF">BCM02_104360</name>
</gene>
<evidence type="ECO:0000313" key="2">
    <source>
        <dbReference type="Proteomes" id="UP000323257"/>
    </source>
</evidence>
<accession>A0A5S5C932</accession>
<comment type="caution">
    <text evidence="1">The sequence shown here is derived from an EMBL/GenBank/DDBJ whole genome shotgun (WGS) entry which is preliminary data.</text>
</comment>
<sequence length="51" mass="5246">MEVCAKMEAAAPRSPLAGLPAGPKAIGFSAMTYPPLTAMLPKEASVCSLRI</sequence>